<geneLocation type="plasmid" evidence="4">
    <name>pST1007-1C</name>
</geneLocation>
<proteinExistence type="predicted"/>
<protein>
    <submittedName>
        <fullName evidence="2">Uncharacterized protein</fullName>
    </submittedName>
</protein>
<accession>A0A385JK50</accession>
<evidence type="ECO:0000256" key="1">
    <source>
        <dbReference type="SAM" id="MobiDB-lite"/>
    </source>
</evidence>
<dbReference type="EMBL" id="MH626559">
    <property type="protein sequence ID" value="AXY99082.1"/>
    <property type="molecule type" value="Genomic_DNA"/>
</dbReference>
<geneLocation type="plasmid" evidence="5">
    <name>pST1007-1D</name>
</geneLocation>
<dbReference type="EMBL" id="MH626558">
    <property type="protein sequence ID" value="AXY98935.1"/>
    <property type="molecule type" value="Genomic_DNA"/>
</dbReference>
<keyword evidence="2" id="KW-0614">Plasmid</keyword>
<geneLocation type="plasmid" evidence="3">
    <name>pST1007-1B</name>
</geneLocation>
<dbReference type="EMBL" id="MH648141">
    <property type="protein sequence ID" value="AXY99212.1"/>
    <property type="molecule type" value="Genomic_DNA"/>
</dbReference>
<evidence type="ECO:0000313" key="2">
    <source>
        <dbReference type="EMBL" id="AXY98454.1"/>
    </source>
</evidence>
<geneLocation type="plasmid" evidence="2">
    <name>pST1007-1A</name>
</geneLocation>
<feature type="compositionally biased region" description="Polar residues" evidence="1">
    <location>
        <begin position="13"/>
        <end position="22"/>
    </location>
</feature>
<evidence type="ECO:0000313" key="3">
    <source>
        <dbReference type="EMBL" id="AXY98935.1"/>
    </source>
</evidence>
<name>A0A385JK50_SALTM</name>
<organism evidence="2">
    <name type="scientific">Salmonella typhimurium</name>
    <dbReference type="NCBI Taxonomy" id="90371"/>
    <lineage>
        <taxon>Bacteria</taxon>
        <taxon>Pseudomonadati</taxon>
        <taxon>Pseudomonadota</taxon>
        <taxon>Gammaproteobacteria</taxon>
        <taxon>Enterobacterales</taxon>
        <taxon>Enterobacteriaceae</taxon>
        <taxon>Salmonella</taxon>
    </lineage>
</organism>
<dbReference type="EMBL" id="MH257753">
    <property type="protein sequence ID" value="AXY98454.1"/>
    <property type="molecule type" value="Genomic_DNA"/>
</dbReference>
<feature type="compositionally biased region" description="Basic residues" evidence="1">
    <location>
        <begin position="77"/>
        <end position="86"/>
    </location>
</feature>
<dbReference type="AlphaFoldDB" id="A0A385JK50"/>
<feature type="region of interest" description="Disordered" evidence="1">
    <location>
        <begin position="74"/>
        <end position="98"/>
    </location>
</feature>
<reference evidence="2" key="1">
    <citation type="journal article" date="2018" name="Plasmid">
        <title>IS26 mediated antimicrobial resistance gene shuffling from the chromosome to a mosaic conjugative FII plasmid.</title>
        <authorList>
            <person name="Oliva M."/>
            <person name="Monno R."/>
            <person name="Addabbo P."/>
            <person name="Pesole G."/>
            <person name="Scrascia M."/>
            <person name="Calia C."/>
            <person name="Dionisi A.M."/>
            <person name="Chiara M."/>
            <person name="Horner D.S."/>
            <person name="Manzari C."/>
            <person name="Pazzani C."/>
        </authorList>
    </citation>
    <scope>NUCLEOTIDE SEQUENCE</scope>
    <source>
        <strain evidence="2">1007</strain>
        <strain evidence="3">ST1007</strain>
        <plasmid evidence="2">pST1007-1A</plasmid>
        <plasmid evidence="3">pST1007-1B</plasmid>
        <plasmid evidence="4">pST1007-1C</plasmid>
        <plasmid evidence="5">pST1007-1D</plasmid>
    </source>
</reference>
<sequence length="98" mass="11124">MHLPPQAAGPDQSYFSYNTQTEPPGKTPVPRRTEATKPSFITEKRRRPAQRAGTTSLLIMNVVTKHSHRCQSSGWKYRVHARKRPSRPANAEIRPDFG</sequence>
<feature type="region of interest" description="Disordered" evidence="1">
    <location>
        <begin position="1"/>
        <end position="37"/>
    </location>
</feature>
<gene>
    <name evidence="2" type="ORF">MH257753_0143</name>
    <name evidence="3" type="ORF">pST1007-1B_LOC0166</name>
    <name evidence="4" type="ORF">pST1007-1C_LOC0154</name>
    <name evidence="5" type="ORF">pST1007-1D0137</name>
</gene>
<evidence type="ECO:0000313" key="4">
    <source>
        <dbReference type="EMBL" id="AXY99082.1"/>
    </source>
</evidence>
<evidence type="ECO:0000313" key="5">
    <source>
        <dbReference type="EMBL" id="AXY99212.1"/>
    </source>
</evidence>